<name>A0A6N8I167_9FIRM</name>
<dbReference type="InterPro" id="IPR008875">
    <property type="entry name" value="TraX"/>
</dbReference>
<evidence type="ECO:0000313" key="2">
    <source>
        <dbReference type="EMBL" id="MVB11854.1"/>
    </source>
</evidence>
<evidence type="ECO:0000313" key="3">
    <source>
        <dbReference type="Proteomes" id="UP000469440"/>
    </source>
</evidence>
<feature type="transmembrane region" description="Helical" evidence="1">
    <location>
        <begin position="12"/>
        <end position="30"/>
    </location>
</feature>
<reference evidence="2 3" key="1">
    <citation type="submission" date="2019-09" db="EMBL/GenBank/DDBJ databases">
        <title>Genome sequence of Clostridium sp. EA1.</title>
        <authorList>
            <person name="Poehlein A."/>
            <person name="Bengelsdorf F.R."/>
            <person name="Daniel R."/>
        </authorList>
    </citation>
    <scope>NUCLEOTIDE SEQUENCE [LARGE SCALE GENOMIC DNA]</scope>
    <source>
        <strain evidence="2 3">EA1</strain>
    </source>
</reference>
<feature type="transmembrane region" description="Helical" evidence="1">
    <location>
        <begin position="65"/>
        <end position="83"/>
    </location>
</feature>
<keyword evidence="3" id="KW-1185">Reference proteome</keyword>
<feature type="transmembrane region" description="Helical" evidence="1">
    <location>
        <begin position="153"/>
        <end position="170"/>
    </location>
</feature>
<dbReference type="Proteomes" id="UP000469440">
    <property type="component" value="Unassembled WGS sequence"/>
</dbReference>
<proteinExistence type="predicted"/>
<evidence type="ECO:0000256" key="1">
    <source>
        <dbReference type="SAM" id="Phobius"/>
    </source>
</evidence>
<gene>
    <name evidence="2" type="ORF">CAFE_25820</name>
</gene>
<keyword evidence="1" id="KW-0812">Transmembrane</keyword>
<organism evidence="2 3">
    <name type="scientific">Caproicibacter fermentans</name>
    <dbReference type="NCBI Taxonomy" id="2576756"/>
    <lineage>
        <taxon>Bacteria</taxon>
        <taxon>Bacillati</taxon>
        <taxon>Bacillota</taxon>
        <taxon>Clostridia</taxon>
        <taxon>Eubacteriales</taxon>
        <taxon>Acutalibacteraceae</taxon>
        <taxon>Caproicibacter</taxon>
    </lineage>
</organism>
<keyword evidence="1" id="KW-0472">Membrane</keyword>
<feature type="transmembrane region" description="Helical" evidence="1">
    <location>
        <begin position="121"/>
        <end position="147"/>
    </location>
</feature>
<protein>
    <submittedName>
        <fullName evidence="2">TraX protein</fullName>
    </submittedName>
</protein>
<feature type="transmembrane region" description="Helical" evidence="1">
    <location>
        <begin position="213"/>
        <end position="232"/>
    </location>
</feature>
<dbReference type="AlphaFoldDB" id="A0A6N8I167"/>
<comment type="caution">
    <text evidence="2">The sequence shown here is derived from an EMBL/GenBank/DDBJ whole genome shotgun (WGS) entry which is preliminary data.</text>
</comment>
<feature type="transmembrane region" description="Helical" evidence="1">
    <location>
        <begin position="89"/>
        <end position="109"/>
    </location>
</feature>
<dbReference type="EMBL" id="VWXL01000077">
    <property type="protein sequence ID" value="MVB11854.1"/>
    <property type="molecule type" value="Genomic_DNA"/>
</dbReference>
<sequence length="233" mass="26460">MKKLSANTIKWIAIAAMLIDHVAWGFVPTYSAAGQLMHIIGRITAPTMCFFLAEGYAHTHNFQKYAFRLGLFALISHIPFVLFETGKPLSFFPFSVIYTLFLSLLAIRASDKIENPFLRTLAVIALCVLSLPGDWMFFDILFTLAFWQNRGNFRLQIQSFSIMSITMVLLSTFSSVTMGRPLYSELFQAGVFLCLPILSRYSGERGGGRYSKWTFYIFYPAHLLVLGLTKLFI</sequence>
<feature type="transmembrane region" description="Helical" evidence="1">
    <location>
        <begin position="36"/>
        <end position="53"/>
    </location>
</feature>
<dbReference type="Pfam" id="PF05857">
    <property type="entry name" value="TraX"/>
    <property type="match status" value="1"/>
</dbReference>
<feature type="transmembrane region" description="Helical" evidence="1">
    <location>
        <begin position="182"/>
        <end position="201"/>
    </location>
</feature>
<keyword evidence="1" id="KW-1133">Transmembrane helix</keyword>
<accession>A0A6N8I167</accession>